<feature type="transmembrane region" description="Helical" evidence="9">
    <location>
        <begin position="298"/>
        <end position="318"/>
    </location>
</feature>
<dbReference type="GO" id="GO:0007165">
    <property type="term" value="P:signal transduction"/>
    <property type="evidence" value="ECO:0007669"/>
    <property type="project" value="UniProtKB-KW"/>
</dbReference>
<evidence type="ECO:0000256" key="6">
    <source>
        <dbReference type="ARBA" id="ARBA00023136"/>
    </source>
</evidence>
<sequence>MENVYHSGIRRSIRMTQTCFRALQNLFFMKSSELKNSFKNHSNCLWMEIVLRRLGKWNKFVVGLWFLLRLIILARFSHMTGIFIWTFVAEDDYEYIFLVHTVTYLMFYNYIQVVLLRFSYQDLTAIRIFFNARSYHKQDPEAHRIRCAAYQKSNWAVLGPLSMWIFMWTSMVVTGVYKWRVVNIDPETMASYPLLQEIVQNVYQMQHLIVAGWHQLPTVIINSILFGFIAELKILTYSCDKIIENAEAAVEKARSQSESVDTEVLFWKHCKMELNTRVKANATILTNLINLRQMLKPVLLLSYYLLLMVNAFIISSVQNGYFSTYGPCGILMTVYLNIDFGIVCYNMSKVDDLCSKVGERIYNLPWPHKLTKSDRFAREYRSIRSTMIVMMMRAQAGMAFSCGRFYEMSMEKIAELMKLTYTMVMFVLQVQE</sequence>
<dbReference type="GO" id="GO:0004984">
    <property type="term" value="F:olfactory receptor activity"/>
    <property type="evidence" value="ECO:0007669"/>
    <property type="project" value="InterPro"/>
</dbReference>
<keyword evidence="2" id="KW-0716">Sensory transduction</keyword>
<evidence type="ECO:0000313" key="10">
    <source>
        <dbReference type="EnsemblMetazoa" id="CPIJ017422-PA"/>
    </source>
</evidence>
<organism evidence="10 11">
    <name type="scientific">Culex quinquefasciatus</name>
    <name type="common">Southern house mosquito</name>
    <name type="synonym">Culex pungens</name>
    <dbReference type="NCBI Taxonomy" id="7176"/>
    <lineage>
        <taxon>Eukaryota</taxon>
        <taxon>Metazoa</taxon>
        <taxon>Ecdysozoa</taxon>
        <taxon>Arthropoda</taxon>
        <taxon>Hexapoda</taxon>
        <taxon>Insecta</taxon>
        <taxon>Pterygota</taxon>
        <taxon>Neoptera</taxon>
        <taxon>Endopterygota</taxon>
        <taxon>Diptera</taxon>
        <taxon>Nematocera</taxon>
        <taxon>Culicoidea</taxon>
        <taxon>Culicidae</taxon>
        <taxon>Culicinae</taxon>
        <taxon>Culicini</taxon>
        <taxon>Culex</taxon>
        <taxon>Culex</taxon>
    </lineage>
</organism>
<keyword evidence="5 9" id="KW-1133">Transmembrane helix</keyword>
<dbReference type="VEuPathDB" id="VectorBase:CPIJ017422"/>
<dbReference type="Proteomes" id="UP000002320">
    <property type="component" value="Unassembled WGS sequence"/>
</dbReference>
<evidence type="ECO:0000256" key="4">
    <source>
        <dbReference type="ARBA" id="ARBA00022725"/>
    </source>
</evidence>
<comment type="subcellular location">
    <subcellularLocation>
        <location evidence="1">Membrane</location>
        <topology evidence="1">Multi-pass membrane protein</topology>
    </subcellularLocation>
</comment>
<dbReference type="VEuPathDB" id="VectorBase:CQUJHB002070"/>
<accession>A0A1S4KAX4</accession>
<feature type="transmembrane region" description="Helical" evidence="9">
    <location>
        <begin position="324"/>
        <end position="345"/>
    </location>
</feature>
<reference evidence="10" key="1">
    <citation type="submission" date="2021-02" db="UniProtKB">
        <authorList>
            <consortium name="EnsemblMetazoa"/>
        </authorList>
    </citation>
    <scope>IDENTIFICATION</scope>
    <source>
        <strain evidence="10">JHB</strain>
    </source>
</reference>
<keyword evidence="8" id="KW-0807">Transducer</keyword>
<dbReference type="InParanoid" id="A0A1S4KAX4"/>
<dbReference type="AlphaFoldDB" id="A0A1S4KAX4"/>
<evidence type="ECO:0000256" key="2">
    <source>
        <dbReference type="ARBA" id="ARBA00022606"/>
    </source>
</evidence>
<evidence type="ECO:0000256" key="7">
    <source>
        <dbReference type="ARBA" id="ARBA00023170"/>
    </source>
</evidence>
<feature type="transmembrane region" description="Helical" evidence="9">
    <location>
        <begin position="62"/>
        <end position="89"/>
    </location>
</feature>
<feature type="transmembrane region" description="Helical" evidence="9">
    <location>
        <begin position="155"/>
        <end position="177"/>
    </location>
</feature>
<feature type="transmembrane region" description="Helical" evidence="9">
    <location>
        <begin position="95"/>
        <end position="118"/>
    </location>
</feature>
<dbReference type="InterPro" id="IPR004117">
    <property type="entry name" value="7tm6_olfct_rcpt"/>
</dbReference>
<evidence type="ECO:0000256" key="8">
    <source>
        <dbReference type="ARBA" id="ARBA00023224"/>
    </source>
</evidence>
<keyword evidence="3 9" id="KW-0812">Transmembrane</keyword>
<keyword evidence="7" id="KW-0675">Receptor</keyword>
<dbReference type="Pfam" id="PF02949">
    <property type="entry name" value="7tm_6"/>
    <property type="match status" value="1"/>
</dbReference>
<evidence type="ECO:0000256" key="3">
    <source>
        <dbReference type="ARBA" id="ARBA00022692"/>
    </source>
</evidence>
<evidence type="ECO:0000313" key="11">
    <source>
        <dbReference type="Proteomes" id="UP000002320"/>
    </source>
</evidence>
<protein>
    <submittedName>
        <fullName evidence="10">Uncharacterized protein</fullName>
    </submittedName>
</protein>
<dbReference type="GO" id="GO:0005549">
    <property type="term" value="F:odorant binding"/>
    <property type="evidence" value="ECO:0007669"/>
    <property type="project" value="InterPro"/>
</dbReference>
<evidence type="ECO:0000256" key="1">
    <source>
        <dbReference type="ARBA" id="ARBA00004141"/>
    </source>
</evidence>
<name>A0A1S4KAX4_CULQU</name>
<keyword evidence="6 9" id="KW-0472">Membrane</keyword>
<evidence type="ECO:0000256" key="9">
    <source>
        <dbReference type="SAM" id="Phobius"/>
    </source>
</evidence>
<dbReference type="GO" id="GO:0016020">
    <property type="term" value="C:membrane"/>
    <property type="evidence" value="ECO:0007669"/>
    <property type="project" value="UniProtKB-SubCell"/>
</dbReference>
<proteinExistence type="predicted"/>
<feature type="transmembrane region" description="Helical" evidence="9">
    <location>
        <begin position="213"/>
        <end position="232"/>
    </location>
</feature>
<keyword evidence="11" id="KW-1185">Reference proteome</keyword>
<evidence type="ECO:0000256" key="5">
    <source>
        <dbReference type="ARBA" id="ARBA00022989"/>
    </source>
</evidence>
<keyword evidence="4" id="KW-0552">Olfaction</keyword>
<dbReference type="EnsemblMetazoa" id="CPIJ017422-RA">
    <property type="protein sequence ID" value="CPIJ017422-PA"/>
    <property type="gene ID" value="CPIJ017422"/>
</dbReference>
<dbReference type="OrthoDB" id="7729466at2759"/>